<evidence type="ECO:0000313" key="1">
    <source>
        <dbReference type="EMBL" id="KAK7829089.1"/>
    </source>
</evidence>
<reference evidence="1 2" key="1">
    <citation type="journal article" date="2018" name="Sci. Data">
        <title>The draft genome sequence of cork oak.</title>
        <authorList>
            <person name="Ramos A.M."/>
            <person name="Usie A."/>
            <person name="Barbosa P."/>
            <person name="Barros P.M."/>
            <person name="Capote T."/>
            <person name="Chaves I."/>
            <person name="Simoes F."/>
            <person name="Abreu I."/>
            <person name="Carrasquinho I."/>
            <person name="Faro C."/>
            <person name="Guimaraes J.B."/>
            <person name="Mendonca D."/>
            <person name="Nobrega F."/>
            <person name="Rodrigues L."/>
            <person name="Saibo N.J.M."/>
            <person name="Varela M.C."/>
            <person name="Egas C."/>
            <person name="Matos J."/>
            <person name="Miguel C.M."/>
            <person name="Oliveira M.M."/>
            <person name="Ricardo C.P."/>
            <person name="Goncalves S."/>
        </authorList>
    </citation>
    <scope>NUCLEOTIDE SEQUENCE [LARGE SCALE GENOMIC DNA]</scope>
    <source>
        <strain evidence="2">cv. HL8</strain>
    </source>
</reference>
<dbReference type="EMBL" id="PKMF04000488">
    <property type="protein sequence ID" value="KAK7829089.1"/>
    <property type="molecule type" value="Genomic_DNA"/>
</dbReference>
<keyword evidence="2" id="KW-1185">Reference proteome</keyword>
<dbReference type="Proteomes" id="UP000237347">
    <property type="component" value="Unassembled WGS sequence"/>
</dbReference>
<gene>
    <name evidence="1" type="ORF">CFP56_029600</name>
</gene>
<accession>A0AAW0JR42</accession>
<sequence length="77" mass="8928">MVVRVIWMKFLSQLTYEIAGHLKYSVIKTSLCISLFKVIGFNFHVNDDILFSEPNLCLVYNIKQKQAVYQTVIKSAK</sequence>
<dbReference type="AlphaFoldDB" id="A0AAW0JR42"/>
<name>A0AAW0JR42_QUESU</name>
<protein>
    <submittedName>
        <fullName evidence="1">Uncharacterized protein</fullName>
    </submittedName>
</protein>
<proteinExistence type="predicted"/>
<evidence type="ECO:0000313" key="2">
    <source>
        <dbReference type="Proteomes" id="UP000237347"/>
    </source>
</evidence>
<organism evidence="1 2">
    <name type="scientific">Quercus suber</name>
    <name type="common">Cork oak</name>
    <dbReference type="NCBI Taxonomy" id="58331"/>
    <lineage>
        <taxon>Eukaryota</taxon>
        <taxon>Viridiplantae</taxon>
        <taxon>Streptophyta</taxon>
        <taxon>Embryophyta</taxon>
        <taxon>Tracheophyta</taxon>
        <taxon>Spermatophyta</taxon>
        <taxon>Magnoliopsida</taxon>
        <taxon>eudicotyledons</taxon>
        <taxon>Gunneridae</taxon>
        <taxon>Pentapetalae</taxon>
        <taxon>rosids</taxon>
        <taxon>fabids</taxon>
        <taxon>Fagales</taxon>
        <taxon>Fagaceae</taxon>
        <taxon>Quercus</taxon>
    </lineage>
</organism>
<comment type="caution">
    <text evidence="1">The sequence shown here is derived from an EMBL/GenBank/DDBJ whole genome shotgun (WGS) entry which is preliminary data.</text>
</comment>